<protein>
    <submittedName>
        <fullName evidence="1">Uncharacterized protein</fullName>
    </submittedName>
</protein>
<proteinExistence type="predicted"/>
<gene>
    <name evidence="1" type="ORF">CQ006_04700</name>
</gene>
<evidence type="ECO:0000313" key="1">
    <source>
        <dbReference type="EMBL" id="PRC09013.1"/>
    </source>
</evidence>
<name>A0A2S9E2D2_PSECE</name>
<dbReference type="RefSeq" id="WP_105225728.1">
    <property type="nucleotide sequence ID" value="NZ_PCQE01000004.1"/>
</dbReference>
<reference evidence="1 2" key="1">
    <citation type="submission" date="2017-09" db="EMBL/GenBank/DDBJ databases">
        <title>Genomic, metabolic, and phenotypic characteristics of bacterial isolates from the natural microbiome of the model nematode Caenorhabditis elegans.</title>
        <authorList>
            <person name="Zimmermann J."/>
            <person name="Obeng N."/>
            <person name="Yang W."/>
            <person name="Obeng O."/>
            <person name="Kissoyan K."/>
            <person name="Pees B."/>
            <person name="Dirksen P."/>
            <person name="Hoppner M."/>
            <person name="Franke A."/>
            <person name="Rosenstiel P."/>
            <person name="Leippe M."/>
            <person name="Dierking K."/>
            <person name="Kaleta C."/>
            <person name="Schulenburg H."/>
        </authorList>
    </citation>
    <scope>NUCLEOTIDE SEQUENCE [LARGE SCALE GENOMIC DNA]</scope>
    <source>
        <strain evidence="1 2">MYb184</strain>
    </source>
</reference>
<comment type="caution">
    <text evidence="1">The sequence shown here is derived from an EMBL/GenBank/DDBJ whole genome shotgun (WGS) entry which is preliminary data.</text>
</comment>
<dbReference type="Proteomes" id="UP000239458">
    <property type="component" value="Unassembled WGS sequence"/>
</dbReference>
<evidence type="ECO:0000313" key="2">
    <source>
        <dbReference type="Proteomes" id="UP000239458"/>
    </source>
</evidence>
<dbReference type="EMBL" id="PCQE01000004">
    <property type="protein sequence ID" value="PRC09013.1"/>
    <property type="molecule type" value="Genomic_DNA"/>
</dbReference>
<sequence length="59" mass="6756">MNLANRVKVSGVWWKLFSIEFQTPDGKFSTYIYALDAEHASYRLEELKLTAVVFGEVAD</sequence>
<accession>A0A2S9E2D2</accession>
<organism evidence="1 2">
    <name type="scientific">Pseudomonas cedrina</name>
    <dbReference type="NCBI Taxonomy" id="651740"/>
    <lineage>
        <taxon>Bacteria</taxon>
        <taxon>Pseudomonadati</taxon>
        <taxon>Pseudomonadota</taxon>
        <taxon>Gammaproteobacteria</taxon>
        <taxon>Pseudomonadales</taxon>
        <taxon>Pseudomonadaceae</taxon>
        <taxon>Pseudomonas</taxon>
    </lineage>
</organism>
<dbReference type="AlphaFoldDB" id="A0A2S9E2D2"/>